<dbReference type="GO" id="GO:0005743">
    <property type="term" value="C:mitochondrial inner membrane"/>
    <property type="evidence" value="ECO:0007669"/>
    <property type="project" value="UniProtKB-SubCell"/>
</dbReference>
<comment type="subcellular location">
    <subcellularLocation>
        <location evidence="1">Mitochondrion inner membrane</location>
        <topology evidence="1">Multi-pass membrane protein</topology>
    </subcellularLocation>
</comment>
<keyword evidence="7" id="KW-0496">Mitochondrion</keyword>
<evidence type="ECO:0000256" key="2">
    <source>
        <dbReference type="ARBA" id="ARBA00007570"/>
    </source>
</evidence>
<protein>
    <recommendedName>
        <fullName evidence="3">Transmembrane protein 242</fullName>
    </recommendedName>
</protein>
<gene>
    <name evidence="11" type="ORF">DNTS_007210</name>
</gene>
<reference evidence="11 12" key="1">
    <citation type="journal article" date="2019" name="Sci. Data">
        <title>Hybrid genome assembly and annotation of Danionella translucida.</title>
        <authorList>
            <person name="Kadobianskyi M."/>
            <person name="Schulze L."/>
            <person name="Schuelke M."/>
            <person name="Judkewitz B."/>
        </authorList>
    </citation>
    <scope>NUCLEOTIDE SEQUENCE [LARGE SCALE GENOMIC DNA]</scope>
    <source>
        <strain evidence="11 12">Bolton</strain>
    </source>
</reference>
<evidence type="ECO:0000256" key="9">
    <source>
        <dbReference type="ARBA" id="ARBA00045905"/>
    </source>
</evidence>
<evidence type="ECO:0000313" key="12">
    <source>
        <dbReference type="Proteomes" id="UP000316079"/>
    </source>
</evidence>
<keyword evidence="5" id="KW-0999">Mitochondrion inner membrane</keyword>
<comment type="caution">
    <text evidence="11">The sequence shown here is derived from an EMBL/GenBank/DDBJ whole genome shotgun (WGS) entry which is preliminary data.</text>
</comment>
<evidence type="ECO:0000313" key="11">
    <source>
        <dbReference type="EMBL" id="TRY77567.1"/>
    </source>
</evidence>
<evidence type="ECO:0000256" key="3">
    <source>
        <dbReference type="ARBA" id="ARBA00013934"/>
    </source>
</evidence>
<organism evidence="11 12">
    <name type="scientific">Danionella cerebrum</name>
    <dbReference type="NCBI Taxonomy" id="2873325"/>
    <lineage>
        <taxon>Eukaryota</taxon>
        <taxon>Metazoa</taxon>
        <taxon>Chordata</taxon>
        <taxon>Craniata</taxon>
        <taxon>Vertebrata</taxon>
        <taxon>Euteleostomi</taxon>
        <taxon>Actinopterygii</taxon>
        <taxon>Neopterygii</taxon>
        <taxon>Teleostei</taxon>
        <taxon>Ostariophysi</taxon>
        <taxon>Cypriniformes</taxon>
        <taxon>Danionidae</taxon>
        <taxon>Danioninae</taxon>
        <taxon>Danionella</taxon>
    </lineage>
</organism>
<evidence type="ECO:0000256" key="5">
    <source>
        <dbReference type="ARBA" id="ARBA00022792"/>
    </source>
</evidence>
<dbReference type="Pfam" id="PF07096">
    <property type="entry name" value="DUF1358"/>
    <property type="match status" value="1"/>
</dbReference>
<dbReference type="STRING" id="623744.A0A553PIQ5"/>
<dbReference type="InterPro" id="IPR009792">
    <property type="entry name" value="TMEM242"/>
</dbReference>
<evidence type="ECO:0000256" key="8">
    <source>
        <dbReference type="ARBA" id="ARBA00023136"/>
    </source>
</evidence>
<evidence type="ECO:0000256" key="1">
    <source>
        <dbReference type="ARBA" id="ARBA00004448"/>
    </source>
</evidence>
<comment type="function">
    <text evidence="9">Scaffold protein that participates in the c-ring assembly of mitochondrial ATP synthase (F(1)F(0) ATP synthase or complex V) by facilitating the membrane insertion and oligomer formation of the subunit c/ATP5MC3. Participates in the incorporation of the c-ring into vestigial complexes. Additionally influences the incorporation of subunits MT-ATP6, MT-ATP8, ATP5MJ, and ATP5MK in the ATP synthase.</text>
</comment>
<dbReference type="Proteomes" id="UP000316079">
    <property type="component" value="Unassembled WGS sequence"/>
</dbReference>
<dbReference type="PANTHER" id="PTHR13141">
    <property type="entry name" value="TRANSMEMBRANE PROTEIN 242"/>
    <property type="match status" value="1"/>
</dbReference>
<dbReference type="EMBL" id="SRMA01026681">
    <property type="protein sequence ID" value="TRY77567.1"/>
    <property type="molecule type" value="Genomic_DNA"/>
</dbReference>
<name>A0A553PIQ5_9TELE</name>
<keyword evidence="6 10" id="KW-1133">Transmembrane helix</keyword>
<keyword evidence="8 10" id="KW-0472">Membrane</keyword>
<keyword evidence="12" id="KW-1185">Reference proteome</keyword>
<evidence type="ECO:0000256" key="6">
    <source>
        <dbReference type="ARBA" id="ARBA00022989"/>
    </source>
</evidence>
<evidence type="ECO:0000256" key="4">
    <source>
        <dbReference type="ARBA" id="ARBA00022692"/>
    </source>
</evidence>
<comment type="similarity">
    <text evidence="2">Belongs to the TMEM242 family.</text>
</comment>
<dbReference type="OrthoDB" id="2378895at2759"/>
<proteinExistence type="inferred from homology"/>
<dbReference type="AlphaFoldDB" id="A0A553PIQ5"/>
<keyword evidence="4 10" id="KW-0812">Transmembrane</keyword>
<dbReference type="PANTHER" id="PTHR13141:SF4">
    <property type="entry name" value="TRANSMEMBRANE PROTEIN 242"/>
    <property type="match status" value="1"/>
</dbReference>
<evidence type="ECO:0000256" key="10">
    <source>
        <dbReference type="SAM" id="Phobius"/>
    </source>
</evidence>
<evidence type="ECO:0000256" key="7">
    <source>
        <dbReference type="ARBA" id="ARBA00023128"/>
    </source>
</evidence>
<feature type="transmembrane region" description="Helical" evidence="10">
    <location>
        <begin position="26"/>
        <end position="47"/>
    </location>
</feature>
<sequence length="149" mass="15721">MEQGASSAASNDTEEDQKLHLIKGGAFLVTVASAGMISGFGSALALAKKRSPEWFSKGVEGSVAVPESGALLALRALGWGSLYAWCGVGLLSLAVWKATGAHSVCTIHASIPTHIKEFRLKAQSIFPAIPKKEEETSSPFDWNSIFSSK</sequence>
<accession>A0A553PIQ5</accession>